<keyword evidence="1" id="KW-0378">Hydrolase</keyword>
<keyword evidence="2" id="KW-1185">Reference proteome</keyword>
<comment type="caution">
    <text evidence="1">The sequence shown here is derived from an EMBL/GenBank/DDBJ whole genome shotgun (WGS) entry which is preliminary data.</text>
</comment>
<proteinExistence type="predicted"/>
<dbReference type="SUPFAM" id="SSF49464">
    <property type="entry name" value="Carboxypeptidase regulatory domain-like"/>
    <property type="match status" value="1"/>
</dbReference>
<name>A0A7J5A6M7_9FLAO</name>
<dbReference type="Pfam" id="PF13715">
    <property type="entry name" value="CarbopepD_reg_2"/>
    <property type="match status" value="1"/>
</dbReference>
<accession>A0A7J5A6M7</accession>
<dbReference type="OrthoDB" id="1417583at2"/>
<sequence>MKKLLLFFTLVFSLSKVHSQDYRKFFYAEIKDKIRPVINAHIINLNTNQGTYTNENGEFRILAKVNDSLKLSFVGYKTKTFHIKMKHFGIQKNIINLVKTPFELNEVNLNENDLSGFLSSDSKKIKFKKEINAVTLKLPYAGTKILTPAQRKLQTAKGGSVPFTFGLANSFSLDYILNSISGRIKKLTKHRDIESLEFKVEKIKSTYSLHFIKEFGIKESDIYRFIYFCSYDKKFNTIFNSGEIGLIQFFKVKSESFKKSNSKDYVH</sequence>
<keyword evidence="1" id="KW-0121">Carboxypeptidase</keyword>
<gene>
    <name evidence="1" type="ORF">F7018_17825</name>
</gene>
<organism evidence="1 2">
    <name type="scientific">Tenacibaculum aiptasiae</name>
    <dbReference type="NCBI Taxonomy" id="426481"/>
    <lineage>
        <taxon>Bacteria</taxon>
        <taxon>Pseudomonadati</taxon>
        <taxon>Bacteroidota</taxon>
        <taxon>Flavobacteriia</taxon>
        <taxon>Flavobacteriales</taxon>
        <taxon>Flavobacteriaceae</taxon>
        <taxon>Tenacibaculum</taxon>
    </lineage>
</organism>
<dbReference type="EMBL" id="WAAU01000037">
    <property type="protein sequence ID" value="KAB1153206.1"/>
    <property type="molecule type" value="Genomic_DNA"/>
</dbReference>
<dbReference type="InterPro" id="IPR008969">
    <property type="entry name" value="CarboxyPept-like_regulatory"/>
</dbReference>
<evidence type="ECO:0000313" key="2">
    <source>
        <dbReference type="Proteomes" id="UP000467305"/>
    </source>
</evidence>
<dbReference type="AlphaFoldDB" id="A0A7J5A6M7"/>
<evidence type="ECO:0000313" key="1">
    <source>
        <dbReference type="EMBL" id="KAB1153206.1"/>
    </source>
</evidence>
<reference evidence="1 2" key="1">
    <citation type="submission" date="2019-09" db="EMBL/GenBank/DDBJ databases">
        <authorList>
            <person name="Cao W.R."/>
        </authorList>
    </citation>
    <scope>NUCLEOTIDE SEQUENCE [LARGE SCALE GENOMIC DNA]</scope>
    <source>
        <strain evidence="2">a4</strain>
    </source>
</reference>
<dbReference type="GO" id="GO:0004180">
    <property type="term" value="F:carboxypeptidase activity"/>
    <property type="evidence" value="ECO:0007669"/>
    <property type="project" value="UniProtKB-KW"/>
</dbReference>
<dbReference type="RefSeq" id="WP_150901461.1">
    <property type="nucleotide sequence ID" value="NZ_WAAU01000037.1"/>
</dbReference>
<dbReference type="Proteomes" id="UP000467305">
    <property type="component" value="Unassembled WGS sequence"/>
</dbReference>
<protein>
    <submittedName>
        <fullName evidence="1">Carboxypeptidase-like regulatory domain-containing protein</fullName>
    </submittedName>
</protein>
<keyword evidence="1" id="KW-0645">Protease</keyword>